<dbReference type="InterPro" id="IPR036565">
    <property type="entry name" value="Mur-like_cat_sf"/>
</dbReference>
<keyword evidence="4" id="KW-0067">ATP-binding</keyword>
<keyword evidence="7" id="KW-0131">Cell cycle</keyword>
<dbReference type="Gene3D" id="3.90.550.10">
    <property type="entry name" value="Spore Coat Polysaccharide Biosynthesis Protein SpsA, Chain A"/>
    <property type="match status" value="1"/>
</dbReference>
<dbReference type="GO" id="GO:0009252">
    <property type="term" value="P:peptidoglycan biosynthetic process"/>
    <property type="evidence" value="ECO:0007669"/>
    <property type="project" value="UniProtKB-KW"/>
</dbReference>
<evidence type="ECO:0000256" key="2">
    <source>
        <dbReference type="ARBA" id="ARBA00022618"/>
    </source>
</evidence>
<dbReference type="Pfam" id="PF01225">
    <property type="entry name" value="Mur_ligase"/>
    <property type="match status" value="1"/>
</dbReference>
<evidence type="ECO:0000259" key="11">
    <source>
        <dbReference type="Pfam" id="PF02875"/>
    </source>
</evidence>
<dbReference type="SUPFAM" id="SSF51984">
    <property type="entry name" value="MurCD N-terminal domain"/>
    <property type="match status" value="1"/>
</dbReference>
<sequence length="678" mass="75563">MKENKQILSMSSDVAVIVLAAGQGVRMKSTLSKVLHPIFGKSMVLRTIEIIKKINPGQIILVANPQNANTLKKLFRNFSVVIQPHSKGTADATKYGLKYVREKIRTITVIYGDDSAFYKPQTIIDVYQHHLKSGAKITFVTVKKTKPTGLGRIIRKNGKAIGIVEEKDATPQEKLINEVNDGLYFFKKDWLASNLSKILPSPASGEYYITDLIGLAFSQKEKVTTYQLANDSQWHGINTRKELLQATEKFQKRIHIMGIAGAGASATAGIAKGYGFQVSGCDLKTDSAYIQNLKGIDIEKGHNLSHLVSIGHLIISPAVLAFNPQAAEIKQAKKENISIITWQEFQGRYLQKSKFVIAIAGAYGKSTTTAMISNILIDAGYDPTCEVGATVLSWGNNFQVGKSKYYVCEADEYRDNFLNYSADIAVILNIDWDHPDFFKSQKSVENSFKKFVRKIKNNGWLITTEQIRQKLKDSIPSNVNFARISDYQPDKLSIIGDFRKENVSAALTVAKLLNIDILKAKKSLSSFSGLGRRLEYKGEIAHVKVYDDYAVQPYTVLKTADALKKKFANRSIVLVFEPHTFSRISTFFKLFVKNLKKTTVDAIYITNVYPAREKGNPKILAQKLTAAIGPKAQFTGTIEQTAAKIRSNSHNFEIILGMGAGDIYKLWDYLDKNGHTTN</sequence>
<proteinExistence type="predicted"/>
<evidence type="ECO:0000256" key="4">
    <source>
        <dbReference type="ARBA" id="ARBA00022840"/>
    </source>
</evidence>
<keyword evidence="5" id="KW-0133">Cell shape</keyword>
<comment type="caution">
    <text evidence="13">The sequence shown here is derived from an EMBL/GenBank/DDBJ whole genome shotgun (WGS) entry which is preliminary data.</text>
</comment>
<dbReference type="InterPro" id="IPR036615">
    <property type="entry name" value="Mur_ligase_C_dom_sf"/>
</dbReference>
<feature type="domain" description="Nucleotidyl transferase" evidence="9">
    <location>
        <begin position="16"/>
        <end position="251"/>
    </location>
</feature>
<dbReference type="InterPro" id="IPR013221">
    <property type="entry name" value="Mur_ligase_cen"/>
</dbReference>
<dbReference type="PANTHER" id="PTHR43445:SF3">
    <property type="entry name" value="UDP-N-ACETYLMURAMATE--L-ALANINE LIGASE"/>
    <property type="match status" value="1"/>
</dbReference>
<dbReference type="AlphaFoldDB" id="A0A1F5GUA6"/>
<dbReference type="InterPro" id="IPR000713">
    <property type="entry name" value="Mur_ligase_N"/>
</dbReference>
<dbReference type="Pfam" id="PF02875">
    <property type="entry name" value="Mur_ligase_C"/>
    <property type="match status" value="1"/>
</dbReference>
<dbReference type="GO" id="GO:0071555">
    <property type="term" value="P:cell wall organization"/>
    <property type="evidence" value="ECO:0007669"/>
    <property type="project" value="UniProtKB-KW"/>
</dbReference>
<evidence type="ECO:0000313" key="13">
    <source>
        <dbReference type="EMBL" id="OGD95425.1"/>
    </source>
</evidence>
<evidence type="ECO:0000256" key="5">
    <source>
        <dbReference type="ARBA" id="ARBA00022960"/>
    </source>
</evidence>
<feature type="domain" description="Mur ligase N-terminal catalytic" evidence="10">
    <location>
        <begin position="253"/>
        <end position="348"/>
    </location>
</feature>
<evidence type="ECO:0000259" key="12">
    <source>
        <dbReference type="Pfam" id="PF08245"/>
    </source>
</evidence>
<dbReference type="InterPro" id="IPR004101">
    <property type="entry name" value="Mur_ligase_C"/>
</dbReference>
<name>A0A1F5GUA6_9BACT</name>
<evidence type="ECO:0000256" key="1">
    <source>
        <dbReference type="ARBA" id="ARBA00022598"/>
    </source>
</evidence>
<feature type="domain" description="Mur ligase central" evidence="12">
    <location>
        <begin position="359"/>
        <end position="483"/>
    </location>
</feature>
<keyword evidence="2" id="KW-0132">Cell division</keyword>
<reference evidence="13 14" key="1">
    <citation type="journal article" date="2016" name="Nat. Commun.">
        <title>Thousands of microbial genomes shed light on interconnected biogeochemical processes in an aquifer system.</title>
        <authorList>
            <person name="Anantharaman K."/>
            <person name="Brown C.T."/>
            <person name="Hug L.A."/>
            <person name="Sharon I."/>
            <person name="Castelle C.J."/>
            <person name="Probst A.J."/>
            <person name="Thomas B.C."/>
            <person name="Singh A."/>
            <person name="Wilkins M.J."/>
            <person name="Karaoz U."/>
            <person name="Brodie E.L."/>
            <person name="Williams K.H."/>
            <person name="Hubbard S.S."/>
            <person name="Banfield J.F."/>
        </authorList>
    </citation>
    <scope>NUCLEOTIDE SEQUENCE [LARGE SCALE GENOMIC DNA]</scope>
</reference>
<gene>
    <name evidence="13" type="ORF">A3F02_01530</name>
</gene>
<dbReference type="SUPFAM" id="SSF53623">
    <property type="entry name" value="MurD-like peptide ligases, catalytic domain"/>
    <property type="match status" value="1"/>
</dbReference>
<keyword evidence="3" id="KW-0547">Nucleotide-binding</keyword>
<dbReference type="InterPro" id="IPR050061">
    <property type="entry name" value="MurCDEF_pg_biosynth"/>
</dbReference>
<keyword evidence="1" id="KW-0436">Ligase</keyword>
<dbReference type="GO" id="GO:0005524">
    <property type="term" value="F:ATP binding"/>
    <property type="evidence" value="ECO:0007669"/>
    <property type="project" value="UniProtKB-KW"/>
</dbReference>
<evidence type="ECO:0000256" key="6">
    <source>
        <dbReference type="ARBA" id="ARBA00022984"/>
    </source>
</evidence>
<dbReference type="Gene3D" id="3.90.190.20">
    <property type="entry name" value="Mur ligase, C-terminal domain"/>
    <property type="match status" value="1"/>
</dbReference>
<dbReference type="GO" id="GO:0008360">
    <property type="term" value="P:regulation of cell shape"/>
    <property type="evidence" value="ECO:0007669"/>
    <property type="project" value="UniProtKB-KW"/>
</dbReference>
<evidence type="ECO:0000256" key="7">
    <source>
        <dbReference type="ARBA" id="ARBA00023306"/>
    </source>
</evidence>
<evidence type="ECO:0000313" key="14">
    <source>
        <dbReference type="Proteomes" id="UP000176666"/>
    </source>
</evidence>
<protein>
    <recommendedName>
        <fullName evidence="15">UDP-N-acetylmuramate--L-alanine ligase</fullName>
    </recommendedName>
</protein>
<keyword evidence="8" id="KW-0961">Cell wall biogenesis/degradation</keyword>
<keyword evidence="6" id="KW-0573">Peptidoglycan synthesis</keyword>
<accession>A0A1F5GUA6</accession>
<dbReference type="PANTHER" id="PTHR43445">
    <property type="entry name" value="UDP-N-ACETYLMURAMATE--L-ALANINE LIGASE-RELATED"/>
    <property type="match status" value="1"/>
</dbReference>
<feature type="domain" description="Mur ligase C-terminal" evidence="11">
    <location>
        <begin position="532"/>
        <end position="661"/>
    </location>
</feature>
<dbReference type="Gene3D" id="3.40.1190.10">
    <property type="entry name" value="Mur-like, catalytic domain"/>
    <property type="match status" value="1"/>
</dbReference>
<dbReference type="InterPro" id="IPR005835">
    <property type="entry name" value="NTP_transferase_dom"/>
</dbReference>
<evidence type="ECO:0000259" key="9">
    <source>
        <dbReference type="Pfam" id="PF00483"/>
    </source>
</evidence>
<evidence type="ECO:0000256" key="8">
    <source>
        <dbReference type="ARBA" id="ARBA00023316"/>
    </source>
</evidence>
<dbReference type="EMBL" id="MFBJ01000056">
    <property type="protein sequence ID" value="OGD95425.1"/>
    <property type="molecule type" value="Genomic_DNA"/>
</dbReference>
<evidence type="ECO:0000259" key="10">
    <source>
        <dbReference type="Pfam" id="PF01225"/>
    </source>
</evidence>
<organism evidence="13 14">
    <name type="scientific">Candidatus Curtissbacteria bacterium RIFCSPHIGHO2_12_FULL_38_9b</name>
    <dbReference type="NCBI Taxonomy" id="1797720"/>
    <lineage>
        <taxon>Bacteria</taxon>
        <taxon>Candidatus Curtissiibacteriota</taxon>
    </lineage>
</organism>
<dbReference type="Proteomes" id="UP000176666">
    <property type="component" value="Unassembled WGS sequence"/>
</dbReference>
<dbReference type="InterPro" id="IPR029044">
    <property type="entry name" value="Nucleotide-diphossugar_trans"/>
</dbReference>
<evidence type="ECO:0000256" key="3">
    <source>
        <dbReference type="ARBA" id="ARBA00022741"/>
    </source>
</evidence>
<dbReference type="Pfam" id="PF08245">
    <property type="entry name" value="Mur_ligase_M"/>
    <property type="match status" value="1"/>
</dbReference>
<dbReference type="GO" id="GO:0051301">
    <property type="term" value="P:cell division"/>
    <property type="evidence" value="ECO:0007669"/>
    <property type="project" value="UniProtKB-KW"/>
</dbReference>
<dbReference type="Gene3D" id="3.40.50.720">
    <property type="entry name" value="NAD(P)-binding Rossmann-like Domain"/>
    <property type="match status" value="1"/>
</dbReference>
<evidence type="ECO:0008006" key="15">
    <source>
        <dbReference type="Google" id="ProtNLM"/>
    </source>
</evidence>
<dbReference type="Pfam" id="PF00483">
    <property type="entry name" value="NTP_transferase"/>
    <property type="match status" value="1"/>
</dbReference>
<dbReference type="SUPFAM" id="SSF53448">
    <property type="entry name" value="Nucleotide-diphospho-sugar transferases"/>
    <property type="match status" value="1"/>
</dbReference>
<dbReference type="SUPFAM" id="SSF53244">
    <property type="entry name" value="MurD-like peptide ligases, peptide-binding domain"/>
    <property type="match status" value="1"/>
</dbReference>
<dbReference type="GO" id="GO:0016881">
    <property type="term" value="F:acid-amino acid ligase activity"/>
    <property type="evidence" value="ECO:0007669"/>
    <property type="project" value="InterPro"/>
</dbReference>